<evidence type="ECO:0000256" key="1">
    <source>
        <dbReference type="ARBA" id="ARBA00004123"/>
    </source>
</evidence>
<dbReference type="GO" id="GO:0005634">
    <property type="term" value="C:nucleus"/>
    <property type="evidence" value="ECO:0007669"/>
    <property type="project" value="UniProtKB-SubCell"/>
</dbReference>
<evidence type="ECO:0000259" key="8">
    <source>
        <dbReference type="PROSITE" id="PS50157"/>
    </source>
</evidence>
<keyword evidence="3 6" id="KW-0863">Zinc-finger</keyword>
<comment type="caution">
    <text evidence="9">The sequence shown here is derived from an EMBL/GenBank/DDBJ whole genome shotgun (WGS) entry which is preliminary data.</text>
</comment>
<protein>
    <submittedName>
        <fullName evidence="9">Zinc finger protein 2</fullName>
    </submittedName>
</protein>
<evidence type="ECO:0000313" key="9">
    <source>
        <dbReference type="EMBL" id="KMZ68253.1"/>
    </source>
</evidence>
<evidence type="ECO:0000313" key="10">
    <source>
        <dbReference type="Proteomes" id="UP000036987"/>
    </source>
</evidence>
<evidence type="ECO:0000256" key="2">
    <source>
        <dbReference type="ARBA" id="ARBA00022723"/>
    </source>
</evidence>
<dbReference type="Proteomes" id="UP000036987">
    <property type="component" value="Unassembled WGS sequence"/>
</dbReference>
<evidence type="ECO:0000256" key="5">
    <source>
        <dbReference type="ARBA" id="ARBA00023242"/>
    </source>
</evidence>
<keyword evidence="10" id="KW-1185">Reference proteome</keyword>
<dbReference type="AlphaFoldDB" id="A0A0K9PGS0"/>
<feature type="region of interest" description="Disordered" evidence="7">
    <location>
        <begin position="156"/>
        <end position="181"/>
    </location>
</feature>
<dbReference type="InterPro" id="IPR036236">
    <property type="entry name" value="Znf_C2H2_sf"/>
</dbReference>
<dbReference type="GO" id="GO:0009788">
    <property type="term" value="P:negative regulation of abscisic acid-activated signaling pathway"/>
    <property type="evidence" value="ECO:0007669"/>
    <property type="project" value="InterPro"/>
</dbReference>
<evidence type="ECO:0000256" key="6">
    <source>
        <dbReference type="PROSITE-ProRule" id="PRU00042"/>
    </source>
</evidence>
<name>A0A0K9PGS0_ZOSMR</name>
<dbReference type="GO" id="GO:0008270">
    <property type="term" value="F:zinc ion binding"/>
    <property type="evidence" value="ECO:0007669"/>
    <property type="project" value="UniProtKB-KW"/>
</dbReference>
<dbReference type="Gene3D" id="3.30.160.60">
    <property type="entry name" value="Classic Zinc Finger"/>
    <property type="match status" value="1"/>
</dbReference>
<keyword evidence="2" id="KW-0479">Metal-binding</keyword>
<dbReference type="PROSITE" id="PS50157">
    <property type="entry name" value="ZINC_FINGER_C2H2_2"/>
    <property type="match status" value="1"/>
</dbReference>
<comment type="subcellular location">
    <subcellularLocation>
        <location evidence="1">Nucleus</location>
    </subcellularLocation>
</comment>
<dbReference type="SUPFAM" id="SSF57667">
    <property type="entry name" value="beta-beta-alpha zinc fingers"/>
    <property type="match status" value="1"/>
</dbReference>
<dbReference type="InterPro" id="IPR013087">
    <property type="entry name" value="Znf_C2H2_type"/>
</dbReference>
<evidence type="ECO:0000256" key="3">
    <source>
        <dbReference type="ARBA" id="ARBA00022771"/>
    </source>
</evidence>
<accession>A0A0K9PGS0</accession>
<dbReference type="EMBL" id="LFYR01000852">
    <property type="protein sequence ID" value="KMZ68253.1"/>
    <property type="molecule type" value="Genomic_DNA"/>
</dbReference>
<sequence>MTIETIIKQHRRSYFNSPAIASSLIIVAAMGHHHQMELQREPLSLELTLSGSHLSSLQQIPHRFFTCNYCQRKFYSSQALGGHQNAHKFERRLVKRRRQMGGINFNPHAIVASCLPLEFIMNGSFVAQGSPDNSNSSSQHHVTRFAQIASGGGDTYVPINEKQENRSSSSSDDNLDLSLRL</sequence>
<feature type="compositionally biased region" description="Low complexity" evidence="7">
    <location>
        <begin position="166"/>
        <end position="181"/>
    </location>
</feature>
<organism evidence="9 10">
    <name type="scientific">Zostera marina</name>
    <name type="common">Eelgrass</name>
    <dbReference type="NCBI Taxonomy" id="29655"/>
    <lineage>
        <taxon>Eukaryota</taxon>
        <taxon>Viridiplantae</taxon>
        <taxon>Streptophyta</taxon>
        <taxon>Embryophyta</taxon>
        <taxon>Tracheophyta</taxon>
        <taxon>Spermatophyta</taxon>
        <taxon>Magnoliopsida</taxon>
        <taxon>Liliopsida</taxon>
        <taxon>Zosteraceae</taxon>
        <taxon>Zostera</taxon>
    </lineage>
</organism>
<reference evidence="10" key="1">
    <citation type="journal article" date="2016" name="Nature">
        <title>The genome of the seagrass Zostera marina reveals angiosperm adaptation to the sea.</title>
        <authorList>
            <person name="Olsen J.L."/>
            <person name="Rouze P."/>
            <person name="Verhelst B."/>
            <person name="Lin Y.-C."/>
            <person name="Bayer T."/>
            <person name="Collen J."/>
            <person name="Dattolo E."/>
            <person name="De Paoli E."/>
            <person name="Dittami S."/>
            <person name="Maumus F."/>
            <person name="Michel G."/>
            <person name="Kersting A."/>
            <person name="Lauritano C."/>
            <person name="Lohaus R."/>
            <person name="Toepel M."/>
            <person name="Tonon T."/>
            <person name="Vanneste K."/>
            <person name="Amirebrahimi M."/>
            <person name="Brakel J."/>
            <person name="Bostroem C."/>
            <person name="Chovatia M."/>
            <person name="Grimwood J."/>
            <person name="Jenkins J.W."/>
            <person name="Jueterbock A."/>
            <person name="Mraz A."/>
            <person name="Stam W.T."/>
            <person name="Tice H."/>
            <person name="Bornberg-Bauer E."/>
            <person name="Green P.J."/>
            <person name="Pearson G.A."/>
            <person name="Procaccini G."/>
            <person name="Duarte C.M."/>
            <person name="Schmutz J."/>
            <person name="Reusch T.B.H."/>
            <person name="Van de Peer Y."/>
        </authorList>
    </citation>
    <scope>NUCLEOTIDE SEQUENCE [LARGE SCALE GENOMIC DNA]</scope>
    <source>
        <strain evidence="10">cv. Finnish</strain>
    </source>
</reference>
<evidence type="ECO:0000256" key="4">
    <source>
        <dbReference type="ARBA" id="ARBA00022833"/>
    </source>
</evidence>
<keyword evidence="4" id="KW-0862">Zinc</keyword>
<dbReference type="PROSITE" id="PS00028">
    <property type="entry name" value="ZINC_FINGER_C2H2_1"/>
    <property type="match status" value="1"/>
</dbReference>
<proteinExistence type="predicted"/>
<evidence type="ECO:0000256" key="7">
    <source>
        <dbReference type="SAM" id="MobiDB-lite"/>
    </source>
</evidence>
<dbReference type="InterPro" id="IPR044246">
    <property type="entry name" value="ZFP3-like"/>
</dbReference>
<feature type="domain" description="C2H2-type" evidence="8">
    <location>
        <begin position="65"/>
        <end position="92"/>
    </location>
</feature>
<dbReference type="PANTHER" id="PTHR47287">
    <property type="entry name" value="C2H2 AND C2HC ZINC FINGERS SUPERFAMILY PROTEIN"/>
    <property type="match status" value="1"/>
</dbReference>
<dbReference type="PANTHER" id="PTHR47287:SF15">
    <property type="entry name" value="ZINC FINGER PROTEIN 3-LIKE"/>
    <property type="match status" value="1"/>
</dbReference>
<gene>
    <name evidence="9" type="ORF">ZOSMA_244G00060</name>
</gene>
<keyword evidence="5" id="KW-0539">Nucleus</keyword>
<dbReference type="OrthoDB" id="1933825at2759"/>